<dbReference type="EC" id="2.7.13.3" evidence="3"/>
<dbReference type="InterPro" id="IPR003661">
    <property type="entry name" value="HisK_dim/P_dom"/>
</dbReference>
<keyword evidence="12" id="KW-0902">Two-component regulatory system</keyword>
<evidence type="ECO:0000256" key="1">
    <source>
        <dbReference type="ARBA" id="ARBA00000085"/>
    </source>
</evidence>
<evidence type="ECO:0000256" key="10">
    <source>
        <dbReference type="ARBA" id="ARBA00022840"/>
    </source>
</evidence>
<evidence type="ECO:0000256" key="7">
    <source>
        <dbReference type="ARBA" id="ARBA00022692"/>
    </source>
</evidence>
<evidence type="ECO:0000256" key="4">
    <source>
        <dbReference type="ARBA" id="ARBA00022475"/>
    </source>
</evidence>
<dbReference type="GO" id="GO:0004721">
    <property type="term" value="F:phosphoprotein phosphatase activity"/>
    <property type="evidence" value="ECO:0007669"/>
    <property type="project" value="TreeGrafter"/>
</dbReference>
<keyword evidence="11 15" id="KW-1133">Transmembrane helix</keyword>
<dbReference type="Proteomes" id="UP000621492">
    <property type="component" value="Unassembled WGS sequence"/>
</dbReference>
<evidence type="ECO:0000259" key="16">
    <source>
        <dbReference type="PROSITE" id="PS50109"/>
    </source>
</evidence>
<accession>A0A9W5X7N6</accession>
<evidence type="ECO:0000256" key="8">
    <source>
        <dbReference type="ARBA" id="ARBA00022741"/>
    </source>
</evidence>
<dbReference type="InterPro" id="IPR004358">
    <property type="entry name" value="Sig_transdc_His_kin-like_C"/>
</dbReference>
<evidence type="ECO:0000256" key="3">
    <source>
        <dbReference type="ARBA" id="ARBA00012438"/>
    </source>
</evidence>
<dbReference type="PROSITE" id="PS50109">
    <property type="entry name" value="HIS_KIN"/>
    <property type="match status" value="1"/>
</dbReference>
<dbReference type="PANTHER" id="PTHR45453:SF2">
    <property type="entry name" value="HISTIDINE KINASE"/>
    <property type="match status" value="1"/>
</dbReference>
<keyword evidence="8" id="KW-0547">Nucleotide-binding</keyword>
<dbReference type="InterPro" id="IPR005467">
    <property type="entry name" value="His_kinase_dom"/>
</dbReference>
<dbReference type="EMBL" id="BMJD01000047">
    <property type="protein sequence ID" value="GGB57786.1"/>
    <property type="molecule type" value="Genomic_DNA"/>
</dbReference>
<evidence type="ECO:0000256" key="5">
    <source>
        <dbReference type="ARBA" id="ARBA00022553"/>
    </source>
</evidence>
<feature type="domain" description="Histidine kinase" evidence="16">
    <location>
        <begin position="126"/>
        <end position="337"/>
    </location>
</feature>
<evidence type="ECO:0000256" key="13">
    <source>
        <dbReference type="ARBA" id="ARBA00023136"/>
    </source>
</evidence>
<dbReference type="GO" id="GO:0005886">
    <property type="term" value="C:plasma membrane"/>
    <property type="evidence" value="ECO:0007669"/>
    <property type="project" value="UniProtKB-SubCell"/>
</dbReference>
<dbReference type="SUPFAM" id="SSF55874">
    <property type="entry name" value="ATPase domain of HSP90 chaperone/DNA topoisomerase II/histidine kinase"/>
    <property type="match status" value="1"/>
</dbReference>
<dbReference type="Gene3D" id="3.30.565.10">
    <property type="entry name" value="Histidine kinase-like ATPase, C-terminal domain"/>
    <property type="match status" value="1"/>
</dbReference>
<gene>
    <name evidence="17" type="ORF">GCM10011409_39110</name>
</gene>
<comment type="subcellular location">
    <subcellularLocation>
        <location evidence="2">Cell membrane</location>
        <topology evidence="2">Multi-pass membrane protein</topology>
    </subcellularLocation>
</comment>
<dbReference type="FunFam" id="3.30.565.10:FF:000057">
    <property type="entry name" value="Sensor histidine kinase"/>
    <property type="match status" value="1"/>
</dbReference>
<evidence type="ECO:0000313" key="18">
    <source>
        <dbReference type="Proteomes" id="UP000621492"/>
    </source>
</evidence>
<organism evidence="17 18">
    <name type="scientific">Lentibacillus populi</name>
    <dbReference type="NCBI Taxonomy" id="1827502"/>
    <lineage>
        <taxon>Bacteria</taxon>
        <taxon>Bacillati</taxon>
        <taxon>Bacillota</taxon>
        <taxon>Bacilli</taxon>
        <taxon>Bacillales</taxon>
        <taxon>Bacillaceae</taxon>
        <taxon>Lentibacillus</taxon>
    </lineage>
</organism>
<keyword evidence="14" id="KW-0175">Coiled coil</keyword>
<reference evidence="17" key="1">
    <citation type="journal article" date="2014" name="Int. J. Syst. Evol. Microbiol.">
        <title>Complete genome sequence of Corynebacterium casei LMG S-19264T (=DSM 44701T), isolated from a smear-ripened cheese.</title>
        <authorList>
            <consortium name="US DOE Joint Genome Institute (JGI-PGF)"/>
            <person name="Walter F."/>
            <person name="Albersmeier A."/>
            <person name="Kalinowski J."/>
            <person name="Ruckert C."/>
        </authorList>
    </citation>
    <scope>NUCLEOTIDE SEQUENCE</scope>
    <source>
        <strain evidence="17">CGMCC 1.15454</strain>
    </source>
</reference>
<keyword evidence="6" id="KW-0808">Transferase</keyword>
<evidence type="ECO:0000256" key="12">
    <source>
        <dbReference type="ARBA" id="ARBA00023012"/>
    </source>
</evidence>
<keyword evidence="5" id="KW-0597">Phosphoprotein</keyword>
<sequence>MKHFLNDQLSYILFFYSQLALVIITAQLTATSLHVPMGAGMIFYMFLLPTCFLLIFLGFRYNKFRDFYTNMNSDEADQLDHSWFPDPPNHLLENVKAQHEKQYTSYRQQVEALEAQKQLEFDFIQQWVHQMKTPVSVMHLTMQKEKLQLPEDFLHSMQEEMERLTQGLDMALYQSRLQKFDRDFHVEKVVLKTLVKDAIQEFKSSFIRNQVFPELSIDETIIVATDPKWFRFVLNQLISNAIKYSHDSSEKIYFTAEVIGKKLALHIRDHGYGIPSQDIKRVFDPFFTGMNGRTFRESTGMGLYLSKEICEALGHTITISSEKDIGTTVTITFENTVTKENLPD</sequence>
<dbReference type="InterPro" id="IPR036890">
    <property type="entry name" value="HATPase_C_sf"/>
</dbReference>
<evidence type="ECO:0000256" key="14">
    <source>
        <dbReference type="SAM" id="Coils"/>
    </source>
</evidence>
<feature type="transmembrane region" description="Helical" evidence="15">
    <location>
        <begin position="41"/>
        <end position="61"/>
    </location>
</feature>
<dbReference type="InterPro" id="IPR003594">
    <property type="entry name" value="HATPase_dom"/>
</dbReference>
<dbReference type="GO" id="GO:0000155">
    <property type="term" value="F:phosphorelay sensor kinase activity"/>
    <property type="evidence" value="ECO:0007669"/>
    <property type="project" value="InterPro"/>
</dbReference>
<evidence type="ECO:0000256" key="6">
    <source>
        <dbReference type="ARBA" id="ARBA00022679"/>
    </source>
</evidence>
<keyword evidence="18" id="KW-1185">Reference proteome</keyword>
<comment type="caution">
    <text evidence="17">The sequence shown here is derived from an EMBL/GenBank/DDBJ whole genome shotgun (WGS) entry which is preliminary data.</text>
</comment>
<comment type="catalytic activity">
    <reaction evidence="1">
        <text>ATP + protein L-histidine = ADP + protein N-phospho-L-histidine.</text>
        <dbReference type="EC" id="2.7.13.3"/>
    </reaction>
</comment>
<dbReference type="Pfam" id="PF02518">
    <property type="entry name" value="HATPase_c"/>
    <property type="match status" value="1"/>
</dbReference>
<keyword evidence="7 15" id="KW-0812">Transmembrane</keyword>
<keyword evidence="13 15" id="KW-0472">Membrane</keyword>
<feature type="transmembrane region" description="Helical" evidence="15">
    <location>
        <begin position="12"/>
        <end position="35"/>
    </location>
</feature>
<dbReference type="GO" id="GO:0005524">
    <property type="term" value="F:ATP binding"/>
    <property type="evidence" value="ECO:0007669"/>
    <property type="project" value="UniProtKB-KW"/>
</dbReference>
<evidence type="ECO:0000256" key="15">
    <source>
        <dbReference type="SAM" id="Phobius"/>
    </source>
</evidence>
<protein>
    <recommendedName>
        <fullName evidence="3">histidine kinase</fullName>
        <ecNumber evidence="3">2.7.13.3</ecNumber>
    </recommendedName>
</protein>
<evidence type="ECO:0000256" key="9">
    <source>
        <dbReference type="ARBA" id="ARBA00022777"/>
    </source>
</evidence>
<dbReference type="CDD" id="cd00082">
    <property type="entry name" value="HisKA"/>
    <property type="match status" value="1"/>
</dbReference>
<dbReference type="AlphaFoldDB" id="A0A9W5X7N6"/>
<dbReference type="GO" id="GO:0016036">
    <property type="term" value="P:cellular response to phosphate starvation"/>
    <property type="evidence" value="ECO:0007669"/>
    <property type="project" value="TreeGrafter"/>
</dbReference>
<evidence type="ECO:0000256" key="2">
    <source>
        <dbReference type="ARBA" id="ARBA00004651"/>
    </source>
</evidence>
<keyword evidence="10" id="KW-0067">ATP-binding</keyword>
<dbReference type="PANTHER" id="PTHR45453">
    <property type="entry name" value="PHOSPHATE REGULON SENSOR PROTEIN PHOR"/>
    <property type="match status" value="1"/>
</dbReference>
<evidence type="ECO:0000256" key="11">
    <source>
        <dbReference type="ARBA" id="ARBA00022989"/>
    </source>
</evidence>
<keyword evidence="9 17" id="KW-0418">Kinase</keyword>
<dbReference type="RefSeq" id="WP_155555543.1">
    <property type="nucleotide sequence ID" value="NZ_BMJD01000047.1"/>
</dbReference>
<evidence type="ECO:0000313" key="17">
    <source>
        <dbReference type="EMBL" id="GGB57786.1"/>
    </source>
</evidence>
<name>A0A9W5X7N6_9BACI</name>
<reference evidence="17" key="2">
    <citation type="submission" date="2020-09" db="EMBL/GenBank/DDBJ databases">
        <authorList>
            <person name="Sun Q."/>
            <person name="Zhou Y."/>
        </authorList>
    </citation>
    <scope>NUCLEOTIDE SEQUENCE</scope>
    <source>
        <strain evidence="17">CGMCC 1.15454</strain>
    </source>
</reference>
<dbReference type="SMART" id="SM00387">
    <property type="entry name" value="HATPase_c"/>
    <property type="match status" value="1"/>
</dbReference>
<dbReference type="InterPro" id="IPR050351">
    <property type="entry name" value="BphY/WalK/GraS-like"/>
</dbReference>
<keyword evidence="4" id="KW-1003">Cell membrane</keyword>
<dbReference type="PRINTS" id="PR00344">
    <property type="entry name" value="BCTRLSENSOR"/>
</dbReference>
<proteinExistence type="predicted"/>
<feature type="coiled-coil region" evidence="14">
    <location>
        <begin position="89"/>
        <end position="116"/>
    </location>
</feature>